<proteinExistence type="inferred from homology"/>
<dbReference type="Pfam" id="PF01596">
    <property type="entry name" value="Methyltransf_3"/>
    <property type="match status" value="1"/>
</dbReference>
<evidence type="ECO:0000256" key="1">
    <source>
        <dbReference type="ARBA" id="ARBA00022603"/>
    </source>
</evidence>
<evidence type="ECO:0000256" key="3">
    <source>
        <dbReference type="ARBA" id="ARBA00022691"/>
    </source>
</evidence>
<organism evidence="5 6">
    <name type="scientific">Virgibacillus kekensis</name>
    <dbReference type="NCBI Taxonomy" id="202261"/>
    <lineage>
        <taxon>Bacteria</taxon>
        <taxon>Bacillati</taxon>
        <taxon>Bacillota</taxon>
        <taxon>Bacilli</taxon>
        <taxon>Bacillales</taxon>
        <taxon>Bacillaceae</taxon>
        <taxon>Virgibacillus</taxon>
    </lineage>
</organism>
<gene>
    <name evidence="4" type="primary">trmR</name>
    <name evidence="5" type="ORF">ACFO3D_11855</name>
</gene>
<dbReference type="PANTHER" id="PTHR10509">
    <property type="entry name" value="O-METHYLTRANSFERASE-RELATED"/>
    <property type="match status" value="1"/>
</dbReference>
<feature type="binding site" evidence="4">
    <location>
        <position position="157"/>
    </location>
    <ligand>
        <name>Mg(2+)</name>
        <dbReference type="ChEBI" id="CHEBI:18420"/>
    </ligand>
</feature>
<keyword evidence="1 4" id="KW-0489">Methyltransferase</keyword>
<protein>
    <recommendedName>
        <fullName evidence="4">tRNA 5-hydroxyuridine methyltransferase</fullName>
        <ecNumber evidence="4">2.1.1.-</ecNumber>
    </recommendedName>
    <alternativeName>
        <fullName evidence="4">ho5U methyltransferase</fullName>
    </alternativeName>
</protein>
<feature type="binding site" evidence="4">
    <location>
        <position position="65"/>
    </location>
    <ligand>
        <name>S-adenosyl-L-methionine</name>
        <dbReference type="ChEBI" id="CHEBI:59789"/>
    </ligand>
</feature>
<keyword evidence="4" id="KW-0460">Magnesium</keyword>
<comment type="catalytic activity">
    <reaction evidence="4">
        <text>5-hydroxyuridine(34) in tRNA + S-adenosyl-L-methionine = 5-methoxyuridine(34) in tRNA + S-adenosyl-L-homocysteine + H(+)</text>
        <dbReference type="Rhea" id="RHEA:60524"/>
        <dbReference type="Rhea" id="RHEA-COMP:13381"/>
        <dbReference type="Rhea" id="RHEA-COMP:15591"/>
        <dbReference type="ChEBI" id="CHEBI:15378"/>
        <dbReference type="ChEBI" id="CHEBI:57856"/>
        <dbReference type="ChEBI" id="CHEBI:59789"/>
        <dbReference type="ChEBI" id="CHEBI:136877"/>
        <dbReference type="ChEBI" id="CHEBI:143860"/>
    </reaction>
</comment>
<dbReference type="InterPro" id="IPR050362">
    <property type="entry name" value="Cation-dep_OMT"/>
</dbReference>
<evidence type="ECO:0000256" key="4">
    <source>
        <dbReference type="HAMAP-Rule" id="MF_02217"/>
    </source>
</evidence>
<keyword evidence="4" id="KW-0819">tRNA processing</keyword>
<dbReference type="RefSeq" id="WP_390296210.1">
    <property type="nucleotide sequence ID" value="NZ_JBHSFU010000006.1"/>
</dbReference>
<keyword evidence="6" id="KW-1185">Reference proteome</keyword>
<sequence>MDEALVNYLKNNLPPVDQWVRDMEEVAKEENIPIMDPLSMNFLMQLIRLKKPARILEIGTAIGYSALRMSEAHHYAEIVTIERDKHRYNQAIDNIKKYGDKADIQVIFGDAMEKLNDLPSDKLFDMVFIDAAKGQYKHFFELSRPLLTENGFIVSDNVLFKGFVAEPETDNKRLKKIAGKIRDYNDWLIQQPDFFTTIIPIGDGVAISSKSN</sequence>
<reference evidence="6" key="1">
    <citation type="journal article" date="2019" name="Int. J. Syst. Evol. Microbiol.">
        <title>The Global Catalogue of Microorganisms (GCM) 10K type strain sequencing project: providing services to taxonomists for standard genome sequencing and annotation.</title>
        <authorList>
            <consortium name="The Broad Institute Genomics Platform"/>
            <consortium name="The Broad Institute Genome Sequencing Center for Infectious Disease"/>
            <person name="Wu L."/>
            <person name="Ma J."/>
        </authorList>
    </citation>
    <scope>NUCLEOTIDE SEQUENCE [LARGE SCALE GENOMIC DNA]</scope>
    <source>
        <strain evidence="6">CGMCC 4.7426</strain>
    </source>
</reference>
<dbReference type="Gene3D" id="3.40.50.150">
    <property type="entry name" value="Vaccinia Virus protein VP39"/>
    <property type="match status" value="1"/>
</dbReference>
<name>A0ABV9DJ89_9BACI</name>
<accession>A0ABV9DJ89</accession>
<feature type="binding site" evidence="4">
    <location>
        <position position="130"/>
    </location>
    <ligand>
        <name>Mg(2+)</name>
        <dbReference type="ChEBI" id="CHEBI:18420"/>
    </ligand>
</feature>
<dbReference type="PROSITE" id="PS51682">
    <property type="entry name" value="SAM_OMT_I"/>
    <property type="match status" value="1"/>
</dbReference>
<dbReference type="InterPro" id="IPR002935">
    <property type="entry name" value="SAM_O-MeTrfase"/>
</dbReference>
<dbReference type="CDD" id="cd02440">
    <property type="entry name" value="AdoMet_MTases"/>
    <property type="match status" value="1"/>
</dbReference>
<evidence type="ECO:0000256" key="2">
    <source>
        <dbReference type="ARBA" id="ARBA00022679"/>
    </source>
</evidence>
<feature type="binding site" evidence="4">
    <location>
        <position position="35"/>
    </location>
    <ligand>
        <name>S-adenosyl-L-methionine</name>
        <dbReference type="ChEBI" id="CHEBI:59789"/>
    </ligand>
</feature>
<feature type="binding site" evidence="4">
    <location>
        <begin position="110"/>
        <end position="111"/>
    </location>
    <ligand>
        <name>S-adenosyl-L-methionine</name>
        <dbReference type="ChEBI" id="CHEBI:59789"/>
    </ligand>
</feature>
<comment type="similarity">
    <text evidence="4">Belongs to the class I-like SAM-binding methyltransferase superfamily. Cation-dependent O-methyltransferase family.</text>
</comment>
<comment type="subunit">
    <text evidence="4">Homodimer.</text>
</comment>
<dbReference type="PANTHER" id="PTHR10509:SF14">
    <property type="entry name" value="CAFFEOYL-COA O-METHYLTRANSFERASE 3-RELATED"/>
    <property type="match status" value="1"/>
</dbReference>
<feature type="binding site" evidence="4">
    <location>
        <position position="156"/>
    </location>
    <ligand>
        <name>Mg(2+)</name>
        <dbReference type="ChEBI" id="CHEBI:18420"/>
    </ligand>
</feature>
<evidence type="ECO:0000313" key="6">
    <source>
        <dbReference type="Proteomes" id="UP001595989"/>
    </source>
</evidence>
<dbReference type="GO" id="GO:0032259">
    <property type="term" value="P:methylation"/>
    <property type="evidence" value="ECO:0007669"/>
    <property type="project" value="UniProtKB-KW"/>
</dbReference>
<dbReference type="GO" id="GO:0008168">
    <property type="term" value="F:methyltransferase activity"/>
    <property type="evidence" value="ECO:0007669"/>
    <property type="project" value="UniProtKB-KW"/>
</dbReference>
<keyword evidence="4" id="KW-0479">Metal-binding</keyword>
<dbReference type="EMBL" id="JBHSFU010000006">
    <property type="protein sequence ID" value="MFC4558901.1"/>
    <property type="molecule type" value="Genomic_DNA"/>
</dbReference>
<keyword evidence="2 4" id="KW-0808">Transferase</keyword>
<evidence type="ECO:0000313" key="5">
    <source>
        <dbReference type="EMBL" id="MFC4558901.1"/>
    </source>
</evidence>
<dbReference type="InterPro" id="IPR029063">
    <property type="entry name" value="SAM-dependent_MTases_sf"/>
</dbReference>
<keyword evidence="3 4" id="KW-0949">S-adenosyl-L-methionine</keyword>
<feature type="binding site" evidence="4">
    <location>
        <position position="82"/>
    </location>
    <ligand>
        <name>S-adenosyl-L-methionine</name>
        <dbReference type="ChEBI" id="CHEBI:59789"/>
    </ligand>
</feature>
<dbReference type="HAMAP" id="MF_02217">
    <property type="entry name" value="TrmR_methyltr"/>
    <property type="match status" value="1"/>
</dbReference>
<comment type="caution">
    <text evidence="5">The sequence shown here is derived from an EMBL/GenBank/DDBJ whole genome shotgun (WGS) entry which is preliminary data.</text>
</comment>
<comment type="function">
    <text evidence="4">Catalyzes the methylation of 5-hydroxyuridine (ho5U) to form 5-methoxyuridine (mo5U) at position 34 in tRNAs.</text>
</comment>
<dbReference type="SUPFAM" id="SSF53335">
    <property type="entry name" value="S-adenosyl-L-methionine-dependent methyltransferases"/>
    <property type="match status" value="1"/>
</dbReference>
<dbReference type="Proteomes" id="UP001595989">
    <property type="component" value="Unassembled WGS sequence"/>
</dbReference>
<feature type="binding site" evidence="4">
    <location>
        <position position="130"/>
    </location>
    <ligand>
        <name>S-adenosyl-L-methionine</name>
        <dbReference type="ChEBI" id="CHEBI:59789"/>
    </ligand>
</feature>
<dbReference type="EC" id="2.1.1.-" evidence="4"/>
<dbReference type="InterPro" id="IPR043675">
    <property type="entry name" value="TrmR_methyltr"/>
</dbReference>